<evidence type="ECO:0000256" key="3">
    <source>
        <dbReference type="SAM" id="Phobius"/>
    </source>
</evidence>
<keyword evidence="3" id="KW-1133">Transmembrane helix</keyword>
<feature type="domain" description="OmpR/PhoB-type" evidence="4">
    <location>
        <begin position="1"/>
        <end position="98"/>
    </location>
</feature>
<keyword evidence="3" id="KW-0812">Transmembrane</keyword>
<dbReference type="GO" id="GO:0000160">
    <property type="term" value="P:phosphorelay signal transduction system"/>
    <property type="evidence" value="ECO:0007669"/>
    <property type="project" value="InterPro"/>
</dbReference>
<dbReference type="InterPro" id="IPR036388">
    <property type="entry name" value="WH-like_DNA-bd_sf"/>
</dbReference>
<dbReference type="SMART" id="SM00862">
    <property type="entry name" value="Trans_reg_C"/>
    <property type="match status" value="1"/>
</dbReference>
<dbReference type="InterPro" id="IPR001867">
    <property type="entry name" value="OmpR/PhoB-type_DNA-bd"/>
</dbReference>
<dbReference type="Proteomes" id="UP001156601">
    <property type="component" value="Unassembled WGS sequence"/>
</dbReference>
<dbReference type="EMBL" id="BSOT01000005">
    <property type="protein sequence ID" value="GLR69426.1"/>
    <property type="molecule type" value="Genomic_DNA"/>
</dbReference>
<feature type="DNA-binding region" description="OmpR/PhoB-type" evidence="2">
    <location>
        <begin position="1"/>
        <end position="98"/>
    </location>
</feature>
<dbReference type="RefSeq" id="WP_284215759.1">
    <property type="nucleotide sequence ID" value="NZ_BSOT01000005.1"/>
</dbReference>
<keyword evidence="3" id="KW-0472">Membrane</keyword>
<proteinExistence type="predicted"/>
<evidence type="ECO:0000313" key="5">
    <source>
        <dbReference type="EMBL" id="GLR69426.1"/>
    </source>
</evidence>
<dbReference type="InterPro" id="IPR011990">
    <property type="entry name" value="TPR-like_helical_dom_sf"/>
</dbReference>
<evidence type="ECO:0000256" key="2">
    <source>
        <dbReference type="PROSITE-ProRule" id="PRU01091"/>
    </source>
</evidence>
<dbReference type="Gene3D" id="1.25.40.10">
    <property type="entry name" value="Tetratricopeptide repeat domain"/>
    <property type="match status" value="1"/>
</dbReference>
<dbReference type="SUPFAM" id="SSF48452">
    <property type="entry name" value="TPR-like"/>
    <property type="match status" value="2"/>
</dbReference>
<organism evidence="5 6">
    <name type="scientific">Agaribacter marinus</name>
    <dbReference type="NCBI Taxonomy" id="1431249"/>
    <lineage>
        <taxon>Bacteria</taxon>
        <taxon>Pseudomonadati</taxon>
        <taxon>Pseudomonadota</taxon>
        <taxon>Gammaproteobacteria</taxon>
        <taxon>Alteromonadales</taxon>
        <taxon>Alteromonadaceae</taxon>
        <taxon>Agaribacter</taxon>
    </lineage>
</organism>
<feature type="transmembrane region" description="Helical" evidence="3">
    <location>
        <begin position="113"/>
        <end position="134"/>
    </location>
</feature>
<evidence type="ECO:0000259" key="4">
    <source>
        <dbReference type="PROSITE" id="PS51755"/>
    </source>
</evidence>
<protein>
    <recommendedName>
        <fullName evidence="4">OmpR/PhoB-type domain-containing protein</fullName>
    </recommendedName>
</protein>
<dbReference type="Gene3D" id="1.10.10.10">
    <property type="entry name" value="Winged helix-like DNA-binding domain superfamily/Winged helix DNA-binding domain"/>
    <property type="match status" value="1"/>
</dbReference>
<reference evidence="5" key="2">
    <citation type="submission" date="2023-01" db="EMBL/GenBank/DDBJ databases">
        <title>Draft genome sequence of Agaribacter marinus strain NBRC 110023.</title>
        <authorList>
            <person name="Sun Q."/>
            <person name="Mori K."/>
        </authorList>
    </citation>
    <scope>NUCLEOTIDE SEQUENCE</scope>
    <source>
        <strain evidence="5">NBRC 110023</strain>
    </source>
</reference>
<evidence type="ECO:0000313" key="6">
    <source>
        <dbReference type="Proteomes" id="UP001156601"/>
    </source>
</evidence>
<sequence>MEAINIGDCQLYPARFEIERDGKVVPLSDKSTLLLSILFAHAGQDVSRQTLLDEIWTECIVSDDSLTNLVSVTRQKLKLLAIEGLIKTVPKRGYSMLLPSAVERPPKSIHKPYYFYGALLLVVIVLFVGLSTVINVATQPNLKQLKIGILPNVMTLDNSTPLHAEIKGTLLTNALMDSTASHSAAAVFSNARVNQIWENTHDFSALYNELELSYVIESQTLEQDNYYVVRLQLVNTKMSQVAQHRTFNISKSLISDNKSKIWERVAQIFVYSVFYDLGIFQQDKKHDANYICSLYVDQLRLYTDGFLEDTEEISNNGGRVCRQSVALNPQDLHVQRISSLFFFNLALNENQNVAKKQAHIRELDTIISIMRNVDSKSIEFAETYTEFLYLYLVDNTREMDVAELFKKIDILTQQQLKENNMSVEFARNVAIIKHYEAMYLHRDGVDAESAILYAIDIVDRGLALNVEDITLLHTKARIYKAWASIETANGRSPSTMLQHAVSIYKAIIVLSPKLPAVYDNVGNAYSSMAKWKAAHGQPYTTELNAALAAYKQTIALAPSFHFTYNNMADLYASLLETGDYNQKEYDYFLSEGLAAANTALSLKNEYVWAIFNSGYLHLSRTKESYALGENSLIPALECVEYYKRGLILKPSIVEAVAQQSECELYLAKQYLRQGEFDATSQHLLASRTLLKKAFTQNANYYSLAWVASEERLISAIVLFAENRGNDAEAALKQGIDYTSMAMNAKKDDPNAYFVRFRLFWLQHLIAPTAKYLAEIKSIHKSTLALFPHDPRNHFLAQMIQGNDYDQQVSDNYRHLILNSVLIDDIKLSALALPSSTIRRKALPTAD</sequence>
<reference evidence="5" key="1">
    <citation type="journal article" date="2014" name="Int. J. Syst. Evol. Microbiol.">
        <title>Complete genome sequence of Corynebacterium casei LMG S-19264T (=DSM 44701T), isolated from a smear-ripened cheese.</title>
        <authorList>
            <consortium name="US DOE Joint Genome Institute (JGI-PGF)"/>
            <person name="Walter F."/>
            <person name="Albersmeier A."/>
            <person name="Kalinowski J."/>
            <person name="Ruckert C."/>
        </authorList>
    </citation>
    <scope>NUCLEOTIDE SEQUENCE</scope>
    <source>
        <strain evidence="5">NBRC 110023</strain>
    </source>
</reference>
<dbReference type="InterPro" id="IPR016032">
    <property type="entry name" value="Sig_transdc_resp-reg_C-effctor"/>
</dbReference>
<dbReference type="GO" id="GO:0006355">
    <property type="term" value="P:regulation of DNA-templated transcription"/>
    <property type="evidence" value="ECO:0007669"/>
    <property type="project" value="InterPro"/>
</dbReference>
<dbReference type="CDD" id="cd00383">
    <property type="entry name" value="trans_reg_C"/>
    <property type="match status" value="1"/>
</dbReference>
<dbReference type="SUPFAM" id="SSF46894">
    <property type="entry name" value="C-terminal effector domain of the bipartite response regulators"/>
    <property type="match status" value="1"/>
</dbReference>
<accession>A0AA37SSZ4</accession>
<evidence type="ECO:0000256" key="1">
    <source>
        <dbReference type="ARBA" id="ARBA00023125"/>
    </source>
</evidence>
<dbReference type="GO" id="GO:0003677">
    <property type="term" value="F:DNA binding"/>
    <property type="evidence" value="ECO:0007669"/>
    <property type="project" value="UniProtKB-UniRule"/>
</dbReference>
<name>A0AA37SSZ4_9ALTE</name>
<comment type="caution">
    <text evidence="5">The sequence shown here is derived from an EMBL/GenBank/DDBJ whole genome shotgun (WGS) entry which is preliminary data.</text>
</comment>
<gene>
    <name evidence="5" type="ORF">GCM10007852_03340</name>
</gene>
<dbReference type="Pfam" id="PF00486">
    <property type="entry name" value="Trans_reg_C"/>
    <property type="match status" value="1"/>
</dbReference>
<dbReference type="AlphaFoldDB" id="A0AA37SSZ4"/>
<dbReference type="PROSITE" id="PS51755">
    <property type="entry name" value="OMPR_PHOB"/>
    <property type="match status" value="1"/>
</dbReference>
<keyword evidence="1 2" id="KW-0238">DNA-binding</keyword>
<keyword evidence="6" id="KW-1185">Reference proteome</keyword>